<dbReference type="SUPFAM" id="SSF53335">
    <property type="entry name" value="S-adenosyl-L-methionine-dependent methyltransferases"/>
    <property type="match status" value="1"/>
</dbReference>
<reference evidence="3" key="1">
    <citation type="journal article" date="2012" name="Science">
        <title>The Paleozoic origin of enzymatic lignin decomposition reconstructed from 31 fungal genomes.</title>
        <authorList>
            <person name="Floudas D."/>
            <person name="Binder M."/>
            <person name="Riley R."/>
            <person name="Barry K."/>
            <person name="Blanchette R.A."/>
            <person name="Henrissat B."/>
            <person name="Martinez A.T."/>
            <person name="Otillar R."/>
            <person name="Spatafora J.W."/>
            <person name="Yadav J.S."/>
            <person name="Aerts A."/>
            <person name="Benoit I."/>
            <person name="Boyd A."/>
            <person name="Carlson A."/>
            <person name="Copeland A."/>
            <person name="Coutinho P.M."/>
            <person name="de Vries R.P."/>
            <person name="Ferreira P."/>
            <person name="Findley K."/>
            <person name="Foster B."/>
            <person name="Gaskell J."/>
            <person name="Glotzer D."/>
            <person name="Gorecki P."/>
            <person name="Heitman J."/>
            <person name="Hesse C."/>
            <person name="Hori C."/>
            <person name="Igarashi K."/>
            <person name="Jurgens J.A."/>
            <person name="Kallen N."/>
            <person name="Kersten P."/>
            <person name="Kohler A."/>
            <person name="Kuees U."/>
            <person name="Kumar T.K.A."/>
            <person name="Kuo A."/>
            <person name="LaButti K."/>
            <person name="Larrondo L.F."/>
            <person name="Lindquist E."/>
            <person name="Ling A."/>
            <person name="Lombard V."/>
            <person name="Lucas S."/>
            <person name="Lundell T."/>
            <person name="Martin R."/>
            <person name="McLaughlin D.J."/>
            <person name="Morgenstern I."/>
            <person name="Morin E."/>
            <person name="Murat C."/>
            <person name="Nagy L.G."/>
            <person name="Nolan M."/>
            <person name="Ohm R.A."/>
            <person name="Patyshakuliyeva A."/>
            <person name="Rokas A."/>
            <person name="Ruiz-Duenas F.J."/>
            <person name="Sabat G."/>
            <person name="Salamov A."/>
            <person name="Samejima M."/>
            <person name="Schmutz J."/>
            <person name="Slot J.C."/>
            <person name="St John F."/>
            <person name="Stenlid J."/>
            <person name="Sun H."/>
            <person name="Sun S."/>
            <person name="Syed K."/>
            <person name="Tsang A."/>
            <person name="Wiebenga A."/>
            <person name="Young D."/>
            <person name="Pisabarro A."/>
            <person name="Eastwood D.C."/>
            <person name="Martin F."/>
            <person name="Cullen D."/>
            <person name="Grigoriev I.V."/>
            <person name="Hibbett D.S."/>
        </authorList>
    </citation>
    <scope>NUCLEOTIDE SEQUENCE [LARGE SCALE GENOMIC DNA]</scope>
    <source>
        <strain evidence="3">RWD-64-598 SS2</strain>
    </source>
</reference>
<gene>
    <name evidence="2" type="ORF">CONPUDRAFT_59184</name>
</gene>
<dbReference type="GO" id="GO:0008757">
    <property type="term" value="F:S-adenosylmethionine-dependent methyltransferase activity"/>
    <property type="evidence" value="ECO:0007669"/>
    <property type="project" value="UniProtKB-ARBA"/>
</dbReference>
<proteinExistence type="predicted"/>
<evidence type="ECO:0000256" key="1">
    <source>
        <dbReference type="SAM" id="MobiDB-lite"/>
    </source>
</evidence>
<keyword evidence="3" id="KW-1185">Reference proteome</keyword>
<dbReference type="CDD" id="cd02440">
    <property type="entry name" value="AdoMet_MTases"/>
    <property type="match status" value="1"/>
</dbReference>
<organism evidence="2 3">
    <name type="scientific">Coniophora puteana (strain RWD-64-598)</name>
    <name type="common">Brown rot fungus</name>
    <dbReference type="NCBI Taxonomy" id="741705"/>
    <lineage>
        <taxon>Eukaryota</taxon>
        <taxon>Fungi</taxon>
        <taxon>Dikarya</taxon>
        <taxon>Basidiomycota</taxon>
        <taxon>Agaricomycotina</taxon>
        <taxon>Agaricomycetes</taxon>
        <taxon>Agaricomycetidae</taxon>
        <taxon>Boletales</taxon>
        <taxon>Coniophorineae</taxon>
        <taxon>Coniophoraceae</taxon>
        <taxon>Coniophora</taxon>
    </lineage>
</organism>
<sequence length="291" mass="32156">MSSAILTENRRSREVSKEIDDPEDILSSSLQTLYDYAPITYSAPGSLFTYPPKHQSSSHTPVDSINLRTPETHSANWSLHASAIWVASLFIADNIHRLGLDEKTSNSDSPIRVLELGAGAGLPSILISKFYQNVSVVVSDYPDESLIRTLHQNVEENKASGRCTAAAYAWGMDTSTLTSAGASGGPFDVVIAADTLWNPDLHTPFIDTLARCLRKDDGARIHLVAGLHTGRYTIQAFLNAVITKDIGLALESATEHEVSGQGQRTWDVDRAEGEDERERRKWVVWMILRWH</sequence>
<dbReference type="OrthoDB" id="407325at2759"/>
<evidence type="ECO:0000313" key="3">
    <source>
        <dbReference type="Proteomes" id="UP000053558"/>
    </source>
</evidence>
<accession>A0A5M3MKS7</accession>
<evidence type="ECO:0008006" key="4">
    <source>
        <dbReference type="Google" id="ProtNLM"/>
    </source>
</evidence>
<dbReference type="PANTHER" id="PTHR14614:SF104">
    <property type="entry name" value="N-METHYLTRANSFERASE, PUTATIVE (AFU_ORTHOLOGUE AFUA_1G17750)-RELATED"/>
    <property type="match status" value="1"/>
</dbReference>
<dbReference type="Pfam" id="PF10294">
    <property type="entry name" value="Methyltransf_16"/>
    <property type="match status" value="1"/>
</dbReference>
<dbReference type="InterPro" id="IPR019410">
    <property type="entry name" value="Methyltransf_16"/>
</dbReference>
<dbReference type="Proteomes" id="UP000053558">
    <property type="component" value="Unassembled WGS sequence"/>
</dbReference>
<feature type="compositionally biased region" description="Basic and acidic residues" evidence="1">
    <location>
        <begin position="8"/>
        <end position="19"/>
    </location>
</feature>
<dbReference type="RefSeq" id="XP_007770428.1">
    <property type="nucleotide sequence ID" value="XM_007772238.1"/>
</dbReference>
<dbReference type="PANTHER" id="PTHR14614">
    <property type="entry name" value="HEPATOCELLULAR CARCINOMA-ASSOCIATED ANTIGEN"/>
    <property type="match status" value="1"/>
</dbReference>
<comment type="caution">
    <text evidence="2">The sequence shown here is derived from an EMBL/GenBank/DDBJ whole genome shotgun (WGS) entry which is preliminary data.</text>
</comment>
<dbReference type="KEGG" id="cput:CONPUDRAFT_59184"/>
<dbReference type="GeneID" id="19208014"/>
<dbReference type="Gene3D" id="3.40.50.150">
    <property type="entry name" value="Vaccinia Virus protein VP39"/>
    <property type="match status" value="1"/>
</dbReference>
<dbReference type="GO" id="GO:0005737">
    <property type="term" value="C:cytoplasm"/>
    <property type="evidence" value="ECO:0007669"/>
    <property type="project" value="TreeGrafter"/>
</dbReference>
<dbReference type="InterPro" id="IPR029063">
    <property type="entry name" value="SAM-dependent_MTases_sf"/>
</dbReference>
<name>A0A5M3MKS7_CONPW</name>
<dbReference type="AlphaFoldDB" id="A0A5M3MKS7"/>
<evidence type="ECO:0000313" key="2">
    <source>
        <dbReference type="EMBL" id="EIW79424.1"/>
    </source>
</evidence>
<feature type="region of interest" description="Disordered" evidence="1">
    <location>
        <begin position="1"/>
        <end position="20"/>
    </location>
</feature>
<dbReference type="OMA" id="RARWCIV"/>
<dbReference type="EMBL" id="JH711581">
    <property type="protein sequence ID" value="EIW79424.1"/>
    <property type="molecule type" value="Genomic_DNA"/>
</dbReference>
<protein>
    <recommendedName>
        <fullName evidence="4">Nicotinamide N-methyltransferase</fullName>
    </recommendedName>
</protein>